<evidence type="ECO:0008006" key="4">
    <source>
        <dbReference type="Google" id="ProtNLM"/>
    </source>
</evidence>
<dbReference type="Proteomes" id="UP001290861">
    <property type="component" value="Unassembled WGS sequence"/>
</dbReference>
<accession>A0ABU5MVU1</accession>
<reference evidence="2 3" key="1">
    <citation type="journal article" date="2024" name="Appl. Environ. Microbiol.">
        <title>Pontiella agarivorans sp. nov., a novel marine anaerobic bacterium capable of degrading macroalgal polysaccharides and fixing nitrogen.</title>
        <authorList>
            <person name="Liu N."/>
            <person name="Kivenson V."/>
            <person name="Peng X."/>
            <person name="Cui Z."/>
            <person name="Lankiewicz T.S."/>
            <person name="Gosselin K.M."/>
            <person name="English C.J."/>
            <person name="Blair E.M."/>
            <person name="O'Malley M.A."/>
            <person name="Valentine D.L."/>
        </authorList>
    </citation>
    <scope>NUCLEOTIDE SEQUENCE [LARGE SCALE GENOMIC DNA]</scope>
    <source>
        <strain evidence="2 3">NLcol2</strain>
    </source>
</reference>
<name>A0ABU5MVU1_9BACT</name>
<keyword evidence="1" id="KW-1133">Transmembrane helix</keyword>
<protein>
    <recommendedName>
        <fullName evidence="4">Zinc-finger domain-containing protein</fullName>
    </recommendedName>
</protein>
<comment type="caution">
    <text evidence="2">The sequence shown here is derived from an EMBL/GenBank/DDBJ whole genome shotgun (WGS) entry which is preliminary data.</text>
</comment>
<proteinExistence type="predicted"/>
<dbReference type="RefSeq" id="WP_322608153.1">
    <property type="nucleotide sequence ID" value="NZ_JARVCO010000007.1"/>
</dbReference>
<keyword evidence="1" id="KW-0472">Membrane</keyword>
<gene>
    <name evidence="2" type="ORF">P9H32_06900</name>
</gene>
<feature type="transmembrane region" description="Helical" evidence="1">
    <location>
        <begin position="98"/>
        <end position="116"/>
    </location>
</feature>
<dbReference type="EMBL" id="JARVCO010000007">
    <property type="protein sequence ID" value="MDZ8118356.1"/>
    <property type="molecule type" value="Genomic_DNA"/>
</dbReference>
<organism evidence="2 3">
    <name type="scientific">Pontiella agarivorans</name>
    <dbReference type="NCBI Taxonomy" id="3038953"/>
    <lineage>
        <taxon>Bacteria</taxon>
        <taxon>Pseudomonadati</taxon>
        <taxon>Kiritimatiellota</taxon>
        <taxon>Kiritimatiellia</taxon>
        <taxon>Kiritimatiellales</taxon>
        <taxon>Pontiellaceae</taxon>
        <taxon>Pontiella</taxon>
    </lineage>
</organism>
<evidence type="ECO:0000256" key="1">
    <source>
        <dbReference type="SAM" id="Phobius"/>
    </source>
</evidence>
<evidence type="ECO:0000313" key="3">
    <source>
        <dbReference type="Proteomes" id="UP001290861"/>
    </source>
</evidence>
<evidence type="ECO:0000313" key="2">
    <source>
        <dbReference type="EMBL" id="MDZ8118356.1"/>
    </source>
</evidence>
<sequence length="219" mass="24746">MTARYQELLSLYLDGDPAENELHELAELLKSDRELAGKFRQELLIWETWSQEHAPERSATAFLAGLHTRLRAENDASAFESSVTSQLKEHKSRIRWKPLLAIAAVAVILLSLGYFISPSDIDTGLVSTAEAAHVHIQGKCVCMHCTLKREGRCRQAVRFKDDNGEEQIIPLQQDPHLRKYSKHFCKLASQVDIEGSIIQENGERVLVATAIRIDDEKIM</sequence>
<keyword evidence="3" id="KW-1185">Reference proteome</keyword>
<keyword evidence="1" id="KW-0812">Transmembrane</keyword>